<evidence type="ECO:0000256" key="5">
    <source>
        <dbReference type="ARBA" id="ARBA00022889"/>
    </source>
</evidence>
<dbReference type="GO" id="GO:0005912">
    <property type="term" value="C:adherens junction"/>
    <property type="evidence" value="ECO:0007669"/>
    <property type="project" value="TreeGrafter"/>
</dbReference>
<keyword evidence="9" id="KW-1185">Reference proteome</keyword>
<evidence type="ECO:0000256" key="3">
    <source>
        <dbReference type="ARBA" id="ARBA00008376"/>
    </source>
</evidence>
<dbReference type="OrthoDB" id="6376697at2759"/>
<evidence type="ECO:0000256" key="7">
    <source>
        <dbReference type="SAM" id="MobiDB-lite"/>
    </source>
</evidence>
<evidence type="ECO:0000256" key="2">
    <source>
        <dbReference type="ARBA" id="ARBA00004496"/>
    </source>
</evidence>
<evidence type="ECO:0000256" key="6">
    <source>
        <dbReference type="ARBA" id="ARBA00022949"/>
    </source>
</evidence>
<comment type="similarity">
    <text evidence="3">Belongs to the vinculin/alpha-catenin family.</text>
</comment>
<feature type="compositionally biased region" description="Acidic residues" evidence="7">
    <location>
        <begin position="685"/>
        <end position="695"/>
    </location>
</feature>
<dbReference type="AlphaFoldDB" id="A0A0N4W1Q5"/>
<sequence length="966" mass="107875">MVVRSTVQSSFNFNQIKTKTVENLIFQLINDVTNITETFPLQPGQTAESLVVAVERSVQQFLEQGDAAIRSCPLAHGSALETLSDALVDVRDTGMRYVSSYFFLLSYAYVKGTNISRSCSKYPVKRVYHITTSSHLYDAFFWVNTIDSTGQSMSYAGRDFIRDSSSSQRRASAVSAGKSLLQVVVFSKKGSVMVVVKAVAHFLILADSIDVALIIEGIDKIRTLLDGVRAATSNQEVVDRYQLLIAEIEEVEEIIKKRIVDLRDPCQKDDLLACKGHLKSLCPLIFATTKAFVRHPESDEARQNRDYAQGEAVSTLNAIDAILRGERPDVSFTSQGRLGQLISELDQFQNRVYLEPGTYKAHIHRPELEELLERIVSGSAAIADSGSTRADRKQKIVNECNNLRQALQDLLGEYEKSCGRENNEDVDLAMVLVGRKAKDLRRHLRRAVVDHVSDAFLDTSTPLLILIDAAKRRDVEGTTQAGHMFLEHANKLVDVAHLACEMSSDVEGVRIIRYTANQLRDLAPQVVNAAHLLCARADSKVAQENMEMFRDLWQDKVRLLTMAIDSIMTLDDFLAVSEAHIVEDAMTGLQAVHEGDGDMLDRASGAIRGRSLRVCSAVDAEMDALQPSTYTDRFLSLLRDSYQVSKLWCFRDRDSDEFINACTLVHDAVKEIRNALLVNRHPEDVDSDNEYEDDGQTNVHDNTSRISEGENQQKIMRRLPEEDKKKIQEQIDVFKITQTKFEREVAKWDESGNDIIVLAKHMCMIMTDMTDFTRGHGPLKTTMDVIRAAQEISVDGSKLNALAKQIGDESVDSNTKADLFAYLSRITLYCQQLNICSKVKADVQQIGNDVVVSGLESAMSLIQTARNLLGAVVLTVKAAYIASTKCAQSERARVEAAMALCTSSMHPQEDGEKFRRHNSAAPQVQWRMAPPMKQPLVPVQKKHGVIRRASERRPMAPARALAEFVQ</sequence>
<dbReference type="InterPro" id="IPR006077">
    <property type="entry name" value="Vinculin/catenin"/>
</dbReference>
<dbReference type="GO" id="GO:0005737">
    <property type="term" value="C:cytoplasm"/>
    <property type="evidence" value="ECO:0007669"/>
    <property type="project" value="UniProtKB-SubCell"/>
</dbReference>
<organism evidence="10">
    <name type="scientific">Haemonchus placei</name>
    <name type="common">Barber's pole worm</name>
    <dbReference type="NCBI Taxonomy" id="6290"/>
    <lineage>
        <taxon>Eukaryota</taxon>
        <taxon>Metazoa</taxon>
        <taxon>Ecdysozoa</taxon>
        <taxon>Nematoda</taxon>
        <taxon>Chromadorea</taxon>
        <taxon>Rhabditida</taxon>
        <taxon>Rhabditina</taxon>
        <taxon>Rhabditomorpha</taxon>
        <taxon>Strongyloidea</taxon>
        <taxon>Trichostrongylidae</taxon>
        <taxon>Haemonchus</taxon>
    </lineage>
</organism>
<name>A0A0N4W1Q5_HAEPC</name>
<dbReference type="InterPro" id="IPR036723">
    <property type="entry name" value="Alpha-catenin/vinculin-like_sf"/>
</dbReference>
<proteinExistence type="inferred from homology"/>
<dbReference type="GO" id="GO:0016342">
    <property type="term" value="C:catenin complex"/>
    <property type="evidence" value="ECO:0007669"/>
    <property type="project" value="TreeGrafter"/>
</dbReference>
<dbReference type="GO" id="GO:0045296">
    <property type="term" value="F:cadherin binding"/>
    <property type="evidence" value="ECO:0007669"/>
    <property type="project" value="InterPro"/>
</dbReference>
<evidence type="ECO:0000313" key="9">
    <source>
        <dbReference type="Proteomes" id="UP000268014"/>
    </source>
</evidence>
<keyword evidence="5" id="KW-0130">Cell adhesion</keyword>
<feature type="compositionally biased region" description="Polar residues" evidence="7">
    <location>
        <begin position="696"/>
        <end position="710"/>
    </location>
</feature>
<dbReference type="GO" id="GO:0016477">
    <property type="term" value="P:cell migration"/>
    <property type="evidence" value="ECO:0007669"/>
    <property type="project" value="TreeGrafter"/>
</dbReference>
<evidence type="ECO:0000313" key="8">
    <source>
        <dbReference type="EMBL" id="VDO21243.1"/>
    </source>
</evidence>
<dbReference type="WBParaSite" id="HPLM_0000358801-mRNA-1">
    <property type="protein sequence ID" value="HPLM_0000358801-mRNA-1"/>
    <property type="gene ID" value="HPLM_0000358801"/>
</dbReference>
<evidence type="ECO:0000256" key="1">
    <source>
        <dbReference type="ARBA" id="ARBA00004282"/>
    </source>
</evidence>
<reference evidence="10" key="1">
    <citation type="submission" date="2017-02" db="UniProtKB">
        <authorList>
            <consortium name="WormBaseParasite"/>
        </authorList>
    </citation>
    <scope>IDENTIFICATION</scope>
</reference>
<keyword evidence="6" id="KW-0965">Cell junction</keyword>
<accession>A0A0N4W1Q5</accession>
<dbReference type="PANTHER" id="PTHR18914">
    <property type="entry name" value="ALPHA CATENIN"/>
    <property type="match status" value="1"/>
</dbReference>
<dbReference type="EMBL" id="UZAF01016130">
    <property type="protein sequence ID" value="VDO21243.1"/>
    <property type="molecule type" value="Genomic_DNA"/>
</dbReference>
<dbReference type="PANTHER" id="PTHR18914:SF9">
    <property type="entry name" value="CATENIN ALPHA"/>
    <property type="match status" value="1"/>
</dbReference>
<dbReference type="Proteomes" id="UP000268014">
    <property type="component" value="Unassembled WGS sequence"/>
</dbReference>
<dbReference type="InterPro" id="IPR001033">
    <property type="entry name" value="Alpha_catenin"/>
</dbReference>
<dbReference type="GO" id="GO:0098609">
    <property type="term" value="P:cell-cell adhesion"/>
    <property type="evidence" value="ECO:0007669"/>
    <property type="project" value="TreeGrafter"/>
</dbReference>
<dbReference type="Pfam" id="PF01044">
    <property type="entry name" value="Vinculin"/>
    <property type="match status" value="2"/>
</dbReference>
<evidence type="ECO:0000256" key="4">
    <source>
        <dbReference type="ARBA" id="ARBA00022490"/>
    </source>
</evidence>
<dbReference type="GO" id="GO:0008013">
    <property type="term" value="F:beta-catenin binding"/>
    <property type="evidence" value="ECO:0007669"/>
    <property type="project" value="TreeGrafter"/>
</dbReference>
<comment type="subcellular location">
    <subcellularLocation>
        <location evidence="1">Cell junction</location>
    </subcellularLocation>
    <subcellularLocation>
        <location evidence="2">Cytoplasm</location>
    </subcellularLocation>
</comment>
<keyword evidence="4" id="KW-0963">Cytoplasm</keyword>
<dbReference type="GO" id="GO:0051015">
    <property type="term" value="F:actin filament binding"/>
    <property type="evidence" value="ECO:0007669"/>
    <property type="project" value="InterPro"/>
</dbReference>
<dbReference type="OMA" id="MNNMRQF"/>
<dbReference type="PRINTS" id="PR00805">
    <property type="entry name" value="ALPHACATENIN"/>
</dbReference>
<dbReference type="STRING" id="6290.A0A0N4W1Q5"/>
<dbReference type="Gene3D" id="1.20.120.230">
    <property type="entry name" value="Alpha-catenin/vinculin-like"/>
    <property type="match status" value="5"/>
</dbReference>
<evidence type="ECO:0000313" key="10">
    <source>
        <dbReference type="WBParaSite" id="HPLM_0000358801-mRNA-1"/>
    </source>
</evidence>
<feature type="region of interest" description="Disordered" evidence="7">
    <location>
        <begin position="681"/>
        <end position="710"/>
    </location>
</feature>
<protein>
    <submittedName>
        <fullName evidence="10">Vinculin</fullName>
    </submittedName>
</protein>
<gene>
    <name evidence="8" type="ORF">HPLM_LOCUS3580</name>
</gene>
<dbReference type="Gene3D" id="6.10.250.2510">
    <property type="match status" value="1"/>
</dbReference>
<dbReference type="SUPFAM" id="SSF47220">
    <property type="entry name" value="alpha-catenin/vinculin-like"/>
    <property type="match status" value="4"/>
</dbReference>
<reference evidence="8 9" key="2">
    <citation type="submission" date="2018-11" db="EMBL/GenBank/DDBJ databases">
        <authorList>
            <consortium name="Pathogen Informatics"/>
        </authorList>
    </citation>
    <scope>NUCLEOTIDE SEQUENCE [LARGE SCALE GENOMIC DNA]</scope>
    <source>
        <strain evidence="8 9">MHpl1</strain>
    </source>
</reference>